<evidence type="ECO:0000313" key="3">
    <source>
        <dbReference type="EMBL" id="SEM41963.1"/>
    </source>
</evidence>
<feature type="region of interest" description="Disordered" evidence="1">
    <location>
        <begin position="443"/>
        <end position="470"/>
    </location>
</feature>
<dbReference type="InterPro" id="IPR036397">
    <property type="entry name" value="RNaseH_sf"/>
</dbReference>
<dbReference type="InterPro" id="IPR009057">
    <property type="entry name" value="Homeodomain-like_sf"/>
</dbReference>
<dbReference type="AlphaFoldDB" id="A0A1H7Y7K0"/>
<dbReference type="Proteomes" id="UP000199582">
    <property type="component" value="Unassembled WGS sequence"/>
</dbReference>
<dbReference type="Pfam" id="PF13565">
    <property type="entry name" value="HTH_32"/>
    <property type="match status" value="1"/>
</dbReference>
<protein>
    <submittedName>
        <fullName evidence="3">Putative transposase</fullName>
    </submittedName>
</protein>
<dbReference type="OrthoDB" id="9814072at2"/>
<dbReference type="Gene3D" id="2.30.30.130">
    <property type="entry name" value="Transposase, Mu, C-terminal"/>
    <property type="match status" value="1"/>
</dbReference>
<dbReference type="Gene3D" id="1.10.10.60">
    <property type="entry name" value="Homeodomain-like"/>
    <property type="match status" value="1"/>
</dbReference>
<dbReference type="SUPFAM" id="SSF46689">
    <property type="entry name" value="Homeodomain-like"/>
    <property type="match status" value="1"/>
</dbReference>
<sequence length="470" mass="53041">MDDAMRRFAVLRPHIEDGVALTAAARAADVSIRTAQRWLSRYQAFGLEGLERRMRSDAKTRKLPHELVRLIEGLALRKPRLSSAAIHRRVTAAAKAQDWRVPTYRTVYDIIRALDPAMVTLAQDGAAAYRDRYELIYRHRATAPNVIWQADHTMLDILILDANGTAVRPWLTMIMDDHSRAIAGYLVFLGAPSALQTSLALRQAIWRKQNPDWPVCGIPDVLYVDHGSDFTSEHLDQAAAALRFQIIYSAVARPQGRGKIERFFGTVNTELLSDLPGCLAHGKPAIRPKLSLTELDAAICEWIVNTYNARIHSEIGTTPISCWCGKGWLPQMPDSLEDLDLLLVMVAKPRTVRRDGVHFQGLRFMSPILAPYVGEAVTIRYDPRDLAEIRIFHKNRFLCRAISPEYAHETVTLKDIQTARSAHRRALRGQINERVRTVAEFLPDGKKRPLPSAKPAPARKTKLRTYETDD</sequence>
<dbReference type="RefSeq" id="WP_093039426.1">
    <property type="nucleotide sequence ID" value="NZ_FOAG01000032.1"/>
</dbReference>
<dbReference type="SUPFAM" id="SSF53098">
    <property type="entry name" value="Ribonuclease H-like"/>
    <property type="match status" value="1"/>
</dbReference>
<dbReference type="InterPro" id="IPR009004">
    <property type="entry name" value="Transposase_Mu_C"/>
</dbReference>
<evidence type="ECO:0000259" key="2">
    <source>
        <dbReference type="PROSITE" id="PS50994"/>
    </source>
</evidence>
<evidence type="ECO:0000313" key="4">
    <source>
        <dbReference type="Proteomes" id="UP000199582"/>
    </source>
</evidence>
<dbReference type="InterPro" id="IPR012337">
    <property type="entry name" value="RNaseH-like_sf"/>
</dbReference>
<name>A0A1H7Y7K0_9RHOB</name>
<dbReference type="GO" id="GO:0015074">
    <property type="term" value="P:DNA integration"/>
    <property type="evidence" value="ECO:0007669"/>
    <property type="project" value="InterPro"/>
</dbReference>
<dbReference type="GO" id="GO:0003676">
    <property type="term" value="F:nucleic acid binding"/>
    <property type="evidence" value="ECO:0007669"/>
    <property type="project" value="InterPro"/>
</dbReference>
<feature type="domain" description="Integrase catalytic" evidence="2">
    <location>
        <begin position="140"/>
        <end position="327"/>
    </location>
</feature>
<dbReference type="SUPFAM" id="SSF50610">
    <property type="entry name" value="mu transposase, C-terminal domain"/>
    <property type="match status" value="1"/>
</dbReference>
<reference evidence="3 4" key="1">
    <citation type="submission" date="2016-10" db="EMBL/GenBank/DDBJ databases">
        <authorList>
            <person name="de Groot N.N."/>
        </authorList>
    </citation>
    <scope>NUCLEOTIDE SEQUENCE [LARGE SCALE GENOMIC DNA]</scope>
    <source>
        <strain evidence="3 4">DSM 100674</strain>
    </source>
</reference>
<dbReference type="Pfam" id="PF00665">
    <property type="entry name" value="rve"/>
    <property type="match status" value="1"/>
</dbReference>
<accession>A0A1H7Y7K0</accession>
<organism evidence="3 4">
    <name type="scientific">Roseovarius azorensis</name>
    <dbReference type="NCBI Taxonomy" id="1287727"/>
    <lineage>
        <taxon>Bacteria</taxon>
        <taxon>Pseudomonadati</taxon>
        <taxon>Pseudomonadota</taxon>
        <taxon>Alphaproteobacteria</taxon>
        <taxon>Rhodobacterales</taxon>
        <taxon>Roseobacteraceae</taxon>
        <taxon>Roseovarius</taxon>
    </lineage>
</organism>
<dbReference type="Gene3D" id="3.30.420.10">
    <property type="entry name" value="Ribonuclease H-like superfamily/Ribonuclease H"/>
    <property type="match status" value="1"/>
</dbReference>
<keyword evidence="4" id="KW-1185">Reference proteome</keyword>
<proteinExistence type="predicted"/>
<dbReference type="PANTHER" id="PTHR35004">
    <property type="entry name" value="TRANSPOSASE RV3428C-RELATED"/>
    <property type="match status" value="1"/>
</dbReference>
<gene>
    <name evidence="3" type="ORF">SAMN05443999_1322</name>
</gene>
<evidence type="ECO:0000256" key="1">
    <source>
        <dbReference type="SAM" id="MobiDB-lite"/>
    </source>
</evidence>
<dbReference type="PROSITE" id="PS50994">
    <property type="entry name" value="INTEGRASE"/>
    <property type="match status" value="1"/>
</dbReference>
<dbReference type="InterPro" id="IPR015378">
    <property type="entry name" value="Transposase-like_Mu_C"/>
</dbReference>
<dbReference type="PANTHER" id="PTHR35004:SF6">
    <property type="entry name" value="TRANSPOSASE"/>
    <property type="match status" value="1"/>
</dbReference>
<dbReference type="InterPro" id="IPR001584">
    <property type="entry name" value="Integrase_cat-core"/>
</dbReference>
<dbReference type="Pfam" id="PF09299">
    <property type="entry name" value="Mu-transpos_C"/>
    <property type="match status" value="1"/>
</dbReference>
<dbReference type="EMBL" id="FOAG01000032">
    <property type="protein sequence ID" value="SEM41963.1"/>
    <property type="molecule type" value="Genomic_DNA"/>
</dbReference>
<dbReference type="STRING" id="1287727.SAMN05443999_1322"/>